<keyword evidence="6" id="KW-1185">Reference proteome</keyword>
<evidence type="ECO:0000256" key="1">
    <source>
        <dbReference type="ARBA" id="ARBA00004123"/>
    </source>
</evidence>
<dbReference type="Pfam" id="PF08154">
    <property type="entry name" value="NLE"/>
    <property type="match status" value="1"/>
</dbReference>
<reference evidence="5 6" key="1">
    <citation type="journal article" date="2020" name="Nat. Commun.">
        <title>Genome of Tripterygium wilfordii and identification of cytochrome P450 involved in triptolide biosynthesis.</title>
        <authorList>
            <person name="Tu L."/>
            <person name="Su P."/>
            <person name="Zhang Z."/>
            <person name="Gao L."/>
            <person name="Wang J."/>
            <person name="Hu T."/>
            <person name="Zhou J."/>
            <person name="Zhang Y."/>
            <person name="Zhao Y."/>
            <person name="Liu Y."/>
            <person name="Song Y."/>
            <person name="Tong Y."/>
            <person name="Lu Y."/>
            <person name="Yang J."/>
            <person name="Xu C."/>
            <person name="Jia M."/>
            <person name="Peters R.J."/>
            <person name="Huang L."/>
            <person name="Gao W."/>
        </authorList>
    </citation>
    <scope>NUCLEOTIDE SEQUENCE [LARGE SCALE GENOMIC DNA]</scope>
    <source>
        <strain evidence="6">cv. XIE 37</strain>
        <tissue evidence="5">Leaf</tissue>
    </source>
</reference>
<dbReference type="Proteomes" id="UP000593562">
    <property type="component" value="Unassembled WGS sequence"/>
</dbReference>
<feature type="domain" description="NLE" evidence="4">
    <location>
        <begin position="18"/>
        <end position="81"/>
    </location>
</feature>
<comment type="caution">
    <text evidence="5">The sequence shown here is derived from an EMBL/GenBank/DDBJ whole genome shotgun (WGS) entry which is preliminary data.</text>
</comment>
<gene>
    <name evidence="5" type="ORF">HS088_TW04G00954</name>
</gene>
<evidence type="ECO:0000256" key="3">
    <source>
        <dbReference type="ARBA" id="ARBA00022737"/>
    </source>
</evidence>
<evidence type="ECO:0000313" key="5">
    <source>
        <dbReference type="EMBL" id="KAF5748993.1"/>
    </source>
</evidence>
<protein>
    <recommendedName>
        <fullName evidence="4">NLE domain-containing protein</fullName>
    </recommendedName>
</protein>
<dbReference type="PANTHER" id="PTHR19855">
    <property type="entry name" value="WD40 REPEAT PROTEIN 12, 37"/>
    <property type="match status" value="1"/>
</dbReference>
<evidence type="ECO:0000313" key="6">
    <source>
        <dbReference type="Proteomes" id="UP000593562"/>
    </source>
</evidence>
<dbReference type="GO" id="GO:0005634">
    <property type="term" value="C:nucleus"/>
    <property type="evidence" value="ECO:0007669"/>
    <property type="project" value="UniProtKB-SubCell"/>
</dbReference>
<dbReference type="OrthoDB" id="10251381at2759"/>
<organism evidence="5 6">
    <name type="scientific">Tripterygium wilfordii</name>
    <name type="common">Thunder God vine</name>
    <dbReference type="NCBI Taxonomy" id="458696"/>
    <lineage>
        <taxon>Eukaryota</taxon>
        <taxon>Viridiplantae</taxon>
        <taxon>Streptophyta</taxon>
        <taxon>Embryophyta</taxon>
        <taxon>Tracheophyta</taxon>
        <taxon>Spermatophyta</taxon>
        <taxon>Magnoliopsida</taxon>
        <taxon>eudicotyledons</taxon>
        <taxon>Gunneridae</taxon>
        <taxon>Pentapetalae</taxon>
        <taxon>rosids</taxon>
        <taxon>fabids</taxon>
        <taxon>Celastrales</taxon>
        <taxon>Celastraceae</taxon>
        <taxon>Tripterygium</taxon>
    </lineage>
</organism>
<name>A0A7J7DRS3_TRIWF</name>
<proteinExistence type="predicted"/>
<comment type="subcellular location">
    <subcellularLocation>
        <location evidence="1">Nucleus</location>
    </subcellularLocation>
</comment>
<dbReference type="EMBL" id="JAAARO010000004">
    <property type="protein sequence ID" value="KAF5748993.1"/>
    <property type="molecule type" value="Genomic_DNA"/>
</dbReference>
<dbReference type="InParanoid" id="A0A7J7DRS3"/>
<sequence length="137" mass="15619">MDMGIEIEEEEEISSRRIQVRFVTKLKDPSNTSISIPTNLIRYELSIVVNNLHQSGNSDWQSEPFDFLIDGELVQMSLEKFSSAKGISLEKMLEIEYVQAVAPWKEEEPSLHDDWVSAVDGSSSRFILTGSYDYLGR</sequence>
<keyword evidence="2" id="KW-0853">WD repeat</keyword>
<dbReference type="PANTHER" id="PTHR19855:SF11">
    <property type="entry name" value="RIBOSOME BIOGENESIS PROTEIN WDR12"/>
    <property type="match status" value="1"/>
</dbReference>
<dbReference type="AlphaFoldDB" id="A0A7J7DRS3"/>
<evidence type="ECO:0000256" key="2">
    <source>
        <dbReference type="ARBA" id="ARBA00022574"/>
    </source>
</evidence>
<accession>A0A7J7DRS3</accession>
<dbReference type="InterPro" id="IPR012972">
    <property type="entry name" value="NLE"/>
</dbReference>
<evidence type="ECO:0000259" key="4">
    <source>
        <dbReference type="Pfam" id="PF08154"/>
    </source>
</evidence>
<keyword evidence="3" id="KW-0677">Repeat</keyword>